<sequence length="520" mass="59657">MNSNNKSVKISEISPDMEGQTVSVEGKITDIYKTSGPLVFRIFDGDELRTVVFNPVEDYYSIKVGDFVRFYGVLSIRKENVELQISKFERLSDDELKSIKSEIENSFLDRIKRDSPEFLCDSDIYKRMENEFLKAMIAIKKAVLQERMIIIRHHNDCDGITAGVSLEKAISSYAEKEKKKDCKIFRKPCVAPYYDIEDALKDIDLFFSFSKKKPLLIIADNGSTDSDLQGILRAKVYDFEIGVIDHHPPTKNDSGEYLIDKYVSFHINPHIYSGDSNLCTGMLAYELGRMIDSNLDDYAIHLPALAGIGDKSKGKEMDRYLESSPYKREELEKIKLALDHEAFYLKRFSLGSFIDDIIMIGDKDRGNLIISYVFDEIENKRTSQWMLIKKYIEIKNLADNFDLIIIDLDKFIFRGEFPSPGRTLGFIHNKYIWDNGINEDDRAIITLGFAEDYLVIRATNKAKEIGFDLNEIIKQLKDVYLEEVQGGGHAGAGTIRFVPVLKDEIKRVSLEYIEKISKKN</sequence>
<dbReference type="EMBL" id="LNGD01000008">
    <property type="protein sequence ID" value="KYC53945.1"/>
    <property type="molecule type" value="Genomic_DNA"/>
</dbReference>
<gene>
    <name evidence="3" type="ORF">AMQ74_00267</name>
</gene>
<dbReference type="InterPro" id="IPR004365">
    <property type="entry name" value="NA-bd_OB_tRNA"/>
</dbReference>
<dbReference type="Proteomes" id="UP000075578">
    <property type="component" value="Unassembled WGS sequence"/>
</dbReference>
<evidence type="ECO:0000259" key="1">
    <source>
        <dbReference type="Pfam" id="PF01336"/>
    </source>
</evidence>
<dbReference type="InterPro" id="IPR012340">
    <property type="entry name" value="NA-bd_OB-fold"/>
</dbReference>
<dbReference type="GO" id="GO:0003676">
    <property type="term" value="F:nucleic acid binding"/>
    <property type="evidence" value="ECO:0007669"/>
    <property type="project" value="InterPro"/>
</dbReference>
<comment type="caution">
    <text evidence="3">The sequence shown here is derived from an EMBL/GenBank/DDBJ whole genome shotgun (WGS) entry which is preliminary data.</text>
</comment>
<dbReference type="AlphaFoldDB" id="A0A150J9X9"/>
<reference evidence="3 4" key="1">
    <citation type="journal article" date="2016" name="ISME J.">
        <title>Chasing the elusive Euryarchaeota class WSA2: genomes reveal a uniquely fastidious methyl-reducing methanogen.</title>
        <authorList>
            <person name="Nobu M.K."/>
            <person name="Narihiro T."/>
            <person name="Kuroda K."/>
            <person name="Mei R."/>
            <person name="Liu W.T."/>
        </authorList>
    </citation>
    <scope>NUCLEOTIDE SEQUENCE [LARGE SCALE GENOMIC DNA]</scope>
    <source>
        <strain evidence="3">U1lsi0528_Bin089</strain>
    </source>
</reference>
<name>A0A150J9X9_9EURY</name>
<feature type="domain" description="OB" evidence="1">
    <location>
        <begin position="22"/>
        <end position="90"/>
    </location>
</feature>
<evidence type="ECO:0000313" key="4">
    <source>
        <dbReference type="Proteomes" id="UP000075578"/>
    </source>
</evidence>
<evidence type="ECO:0000259" key="2">
    <source>
        <dbReference type="Pfam" id="PF01368"/>
    </source>
</evidence>
<organism evidence="3 4">
    <name type="scientific">Candidatus Methanofastidiosum methylothiophilum</name>
    <dbReference type="NCBI Taxonomy" id="1705564"/>
    <lineage>
        <taxon>Archaea</taxon>
        <taxon>Methanobacteriati</taxon>
        <taxon>Methanobacteriota</taxon>
        <taxon>Stenosarchaea group</taxon>
        <taxon>Candidatus Methanofastidiosia</taxon>
        <taxon>Candidatus Methanofastidiosales</taxon>
        <taxon>Candidatus Methanofastidiosaceae</taxon>
        <taxon>Candidatus Methanofastidiosum</taxon>
    </lineage>
</organism>
<dbReference type="SUPFAM" id="SSF50249">
    <property type="entry name" value="Nucleic acid-binding proteins"/>
    <property type="match status" value="1"/>
</dbReference>
<dbReference type="Pfam" id="PF01336">
    <property type="entry name" value="tRNA_anti-codon"/>
    <property type="match status" value="1"/>
</dbReference>
<dbReference type="SUPFAM" id="SSF64182">
    <property type="entry name" value="DHH phosphoesterases"/>
    <property type="match status" value="1"/>
</dbReference>
<dbReference type="Pfam" id="PF01368">
    <property type="entry name" value="DHH"/>
    <property type="match status" value="1"/>
</dbReference>
<dbReference type="InterPro" id="IPR038763">
    <property type="entry name" value="DHH_sf"/>
</dbReference>
<proteinExistence type="predicted"/>
<dbReference type="Gene3D" id="3.90.1640.30">
    <property type="match status" value="1"/>
</dbReference>
<feature type="domain" description="DDH" evidence="2">
    <location>
        <begin position="149"/>
        <end position="288"/>
    </location>
</feature>
<evidence type="ECO:0000313" key="3">
    <source>
        <dbReference type="EMBL" id="KYC53945.1"/>
    </source>
</evidence>
<dbReference type="InterPro" id="IPR001667">
    <property type="entry name" value="DDH_dom"/>
</dbReference>
<protein>
    <submittedName>
        <fullName evidence="3">DHH family protein</fullName>
    </submittedName>
</protein>
<accession>A0A150J9X9</accession>